<organism evidence="11 12">
    <name type="scientific">Chaetoceros tenuissimus</name>
    <dbReference type="NCBI Taxonomy" id="426638"/>
    <lineage>
        <taxon>Eukaryota</taxon>
        <taxon>Sar</taxon>
        <taxon>Stramenopiles</taxon>
        <taxon>Ochrophyta</taxon>
        <taxon>Bacillariophyta</taxon>
        <taxon>Coscinodiscophyceae</taxon>
        <taxon>Chaetocerotophycidae</taxon>
        <taxon>Chaetocerotales</taxon>
        <taxon>Chaetocerotaceae</taxon>
        <taxon>Chaetoceros</taxon>
    </lineage>
</organism>
<evidence type="ECO:0000256" key="4">
    <source>
        <dbReference type="ARBA" id="ARBA00022989"/>
    </source>
</evidence>
<dbReference type="InterPro" id="IPR044202">
    <property type="entry name" value="LETM1/MDM38-like"/>
</dbReference>
<evidence type="ECO:0000256" key="9">
    <source>
        <dbReference type="SAM" id="Phobius"/>
    </source>
</evidence>
<keyword evidence="4 9" id="KW-1133">Transmembrane helix</keyword>
<dbReference type="Pfam" id="PF07766">
    <property type="entry name" value="LETM1_RBD"/>
    <property type="match status" value="1"/>
</dbReference>
<comment type="subcellular location">
    <subcellularLocation>
        <location evidence="1">Mitochondrion inner membrane</location>
        <topology evidence="1">Single-pass membrane protein</topology>
    </subcellularLocation>
</comment>
<proteinExistence type="predicted"/>
<feature type="compositionally biased region" description="Basic and acidic residues" evidence="8">
    <location>
        <begin position="134"/>
        <end position="146"/>
    </location>
</feature>
<dbReference type="AlphaFoldDB" id="A0AAD3H0W4"/>
<reference evidence="11 12" key="1">
    <citation type="journal article" date="2021" name="Sci. Rep.">
        <title>The genome of the diatom Chaetoceros tenuissimus carries an ancient integrated fragment of an extant virus.</title>
        <authorList>
            <person name="Hongo Y."/>
            <person name="Kimura K."/>
            <person name="Takaki Y."/>
            <person name="Yoshida Y."/>
            <person name="Baba S."/>
            <person name="Kobayashi G."/>
            <person name="Nagasaki K."/>
            <person name="Hano T."/>
            <person name="Tomaru Y."/>
        </authorList>
    </citation>
    <scope>NUCLEOTIDE SEQUENCE [LARGE SCALE GENOMIC DNA]</scope>
    <source>
        <strain evidence="11 12">NIES-3715</strain>
    </source>
</reference>
<feature type="coiled-coil region" evidence="7">
    <location>
        <begin position="231"/>
        <end position="295"/>
    </location>
</feature>
<evidence type="ECO:0000313" key="11">
    <source>
        <dbReference type="EMBL" id="GFH46547.1"/>
    </source>
</evidence>
<accession>A0AAD3H0W4</accession>
<keyword evidence="6 9" id="KW-0472">Membrane</keyword>
<dbReference type="EMBL" id="BLLK01000022">
    <property type="protein sequence ID" value="GFH46547.1"/>
    <property type="molecule type" value="Genomic_DNA"/>
</dbReference>
<keyword evidence="2 9" id="KW-0812">Transmembrane</keyword>
<gene>
    <name evidence="11" type="ORF">CTEN210_03021</name>
</gene>
<keyword evidence="5" id="KW-0496">Mitochondrion</keyword>
<dbReference type="PANTHER" id="PTHR14009">
    <property type="entry name" value="LEUCINE ZIPPER-EF-HAND CONTAINING TRANSMEMBRANE PROTEIN"/>
    <property type="match status" value="1"/>
</dbReference>
<keyword evidence="7" id="KW-0175">Coiled coil</keyword>
<name>A0AAD3H0W4_9STRA</name>
<evidence type="ECO:0000313" key="12">
    <source>
        <dbReference type="Proteomes" id="UP001054902"/>
    </source>
</evidence>
<evidence type="ECO:0000256" key="1">
    <source>
        <dbReference type="ARBA" id="ARBA00004434"/>
    </source>
</evidence>
<dbReference type="GO" id="GO:0030003">
    <property type="term" value="P:intracellular monoatomic cation homeostasis"/>
    <property type="evidence" value="ECO:0007669"/>
    <property type="project" value="TreeGrafter"/>
</dbReference>
<feature type="transmembrane region" description="Helical" evidence="9">
    <location>
        <begin position="454"/>
        <end position="477"/>
    </location>
</feature>
<comment type="caution">
    <text evidence="11">The sequence shown here is derived from an EMBL/GenBank/DDBJ whole genome shotgun (WGS) entry which is preliminary data.</text>
</comment>
<evidence type="ECO:0000259" key="10">
    <source>
        <dbReference type="Pfam" id="PF07766"/>
    </source>
</evidence>
<dbReference type="Proteomes" id="UP001054902">
    <property type="component" value="Unassembled WGS sequence"/>
</dbReference>
<dbReference type="GO" id="GO:0005743">
    <property type="term" value="C:mitochondrial inner membrane"/>
    <property type="evidence" value="ECO:0007669"/>
    <property type="project" value="UniProtKB-SubCell"/>
</dbReference>
<evidence type="ECO:0000256" key="3">
    <source>
        <dbReference type="ARBA" id="ARBA00022792"/>
    </source>
</evidence>
<feature type="domain" description="Letm1 RBD" evidence="10">
    <location>
        <begin position="436"/>
        <end position="499"/>
    </location>
</feature>
<keyword evidence="12" id="KW-1185">Reference proteome</keyword>
<dbReference type="PANTHER" id="PTHR14009:SF1">
    <property type="entry name" value="MITOCHONDRIAL PROTON_CALCIUM EXCHANGER PROTEIN"/>
    <property type="match status" value="1"/>
</dbReference>
<protein>
    <recommendedName>
        <fullName evidence="10">Letm1 RBD domain-containing protein</fullName>
    </recommendedName>
</protein>
<evidence type="ECO:0000256" key="8">
    <source>
        <dbReference type="SAM" id="MobiDB-lite"/>
    </source>
</evidence>
<evidence type="ECO:0000256" key="5">
    <source>
        <dbReference type="ARBA" id="ARBA00023128"/>
    </source>
</evidence>
<feature type="region of interest" description="Disordered" evidence="8">
    <location>
        <begin position="133"/>
        <end position="160"/>
    </location>
</feature>
<evidence type="ECO:0000256" key="6">
    <source>
        <dbReference type="ARBA" id="ARBA00023136"/>
    </source>
</evidence>
<evidence type="ECO:0000256" key="7">
    <source>
        <dbReference type="SAM" id="Coils"/>
    </source>
</evidence>
<dbReference type="GO" id="GO:0043022">
    <property type="term" value="F:ribosome binding"/>
    <property type="evidence" value="ECO:0007669"/>
    <property type="project" value="InterPro"/>
</dbReference>
<keyword evidence="3" id="KW-0999">Mitochondrion inner membrane</keyword>
<dbReference type="InterPro" id="IPR033122">
    <property type="entry name" value="LETM1-like_RBD"/>
</dbReference>
<evidence type="ECO:0000256" key="2">
    <source>
        <dbReference type="ARBA" id="ARBA00022692"/>
    </source>
</evidence>
<sequence length="554" mass="62531">MWVREALEDLTSAEFACSIGIQEDTNGKKNKVDFENIVMKLDQRIEDMCTLAKDGEEGAECLVTYPLVESESDGEPMDGKDRKETEAQCWVLKKDCGMGSVTYSDEQRDALVRRILSSRKKLLSVMSGKVESTSTKDLDDIREKLQTPDAVEEEEKDEKQPDLYVRDDGTIDWDGALQDRAALKKFGTSVWARINGQDADDIDEDSIGDGNNSHGHGEKKVTAKIRDTPEIIEKRAKLRAAEQELSEMEKENTALLNSAVSEGSVVANVNLASLNAEMRFKIRASNEELEQKKAEVTFQRLTYELERIYTYLDGELGNTSAKGYIPLQDRLNVAEFGLFEAQLESMNTQIANGDNIDLDVLSVMMDATTDFKRRLGIDYYVSGLSFDQEAIKIWAADLFEQSKTGLGFYVKGTKLLFNDVIFSTSLIGRALQGYTLKPREVRTLRRTFKDVLTFIPFVIILIIPLTPVGHVLVFGAIQRFFPDFFPSCFTERRQNLFSLYESTEYSAITIDENWQEKVVRLTKAAGFQVMENAKKLFMDVGQEGTNGTDDDRKI</sequence>